<keyword evidence="2 4" id="KW-0732">Signal</keyword>
<dbReference type="Gene3D" id="2.60.450.10">
    <property type="entry name" value="Lipopolysaccharide (LPS) transport protein A like domain"/>
    <property type="match status" value="1"/>
</dbReference>
<dbReference type="Proteomes" id="UP001597353">
    <property type="component" value="Unassembled WGS sequence"/>
</dbReference>
<reference evidence="7" key="1">
    <citation type="journal article" date="2019" name="Int. J. Syst. Evol. Microbiol.">
        <title>The Global Catalogue of Microorganisms (GCM) 10K type strain sequencing project: providing services to taxonomists for standard genome sequencing and annotation.</title>
        <authorList>
            <consortium name="The Broad Institute Genomics Platform"/>
            <consortium name="The Broad Institute Genome Sequencing Center for Infectious Disease"/>
            <person name="Wu L."/>
            <person name="Ma J."/>
        </authorList>
    </citation>
    <scope>NUCLEOTIDE SEQUENCE [LARGE SCALE GENOMIC DNA]</scope>
    <source>
        <strain evidence="7">CGMCC 4.7242</strain>
    </source>
</reference>
<feature type="domain" description="Organic solvent tolerance-like N-terminal" evidence="5">
    <location>
        <begin position="38"/>
        <end position="144"/>
    </location>
</feature>
<gene>
    <name evidence="6" type="primary">lptA</name>
    <name evidence="6" type="ORF">ACFSGJ_15185</name>
</gene>
<dbReference type="NCBIfam" id="TIGR03002">
    <property type="entry name" value="outer_YhbN_LptA"/>
    <property type="match status" value="1"/>
</dbReference>
<keyword evidence="3" id="KW-0574">Periplasm</keyword>
<evidence type="ECO:0000256" key="1">
    <source>
        <dbReference type="ARBA" id="ARBA00022448"/>
    </source>
</evidence>
<feature type="signal peptide" evidence="4">
    <location>
        <begin position="1"/>
        <end position="19"/>
    </location>
</feature>
<dbReference type="InterPro" id="IPR052037">
    <property type="entry name" value="LPS_export_LptA"/>
</dbReference>
<evidence type="ECO:0000259" key="5">
    <source>
        <dbReference type="Pfam" id="PF03968"/>
    </source>
</evidence>
<organism evidence="6 7">
    <name type="scientific">Halodurantibacterium flavum</name>
    <dbReference type="NCBI Taxonomy" id="1382802"/>
    <lineage>
        <taxon>Bacteria</taxon>
        <taxon>Pseudomonadati</taxon>
        <taxon>Pseudomonadota</taxon>
        <taxon>Alphaproteobacteria</taxon>
        <taxon>Rhodobacterales</taxon>
        <taxon>Paracoccaceae</taxon>
        <taxon>Halodurantibacterium</taxon>
    </lineage>
</organism>
<evidence type="ECO:0000313" key="7">
    <source>
        <dbReference type="Proteomes" id="UP001597353"/>
    </source>
</evidence>
<sequence length="160" mass="16591">MFRIAFTALVCAGSTTLHAQGAQVGFGAIRADSSLPVEVTADQLEVTQADGTAVFTGNVLIGQGEMRLSANRVQVDYAADGNRIARLLATGDVTVVNGPDAAAEADEADYSIDDGVIVLTGNVLMTQGPNALSGERMVIDLTTGSAQVDGRVRTILNPQR</sequence>
<dbReference type="InterPro" id="IPR014340">
    <property type="entry name" value="LptA"/>
</dbReference>
<accession>A0ABW4S7K3</accession>
<keyword evidence="1" id="KW-0813">Transport</keyword>
<protein>
    <submittedName>
        <fullName evidence="6">Lipopolysaccharide transport periplasmic protein LptA</fullName>
    </submittedName>
</protein>
<dbReference type="InterPro" id="IPR005653">
    <property type="entry name" value="OstA-like_N"/>
</dbReference>
<dbReference type="PANTHER" id="PTHR36504:SF1">
    <property type="entry name" value="LIPOPOLYSACCHARIDE EXPORT SYSTEM PROTEIN LPTA"/>
    <property type="match status" value="1"/>
</dbReference>
<comment type="caution">
    <text evidence="6">The sequence shown here is derived from an EMBL/GenBank/DDBJ whole genome shotgun (WGS) entry which is preliminary data.</text>
</comment>
<proteinExistence type="predicted"/>
<dbReference type="PANTHER" id="PTHR36504">
    <property type="entry name" value="LIPOPOLYSACCHARIDE EXPORT SYSTEM PROTEIN LPTA"/>
    <property type="match status" value="1"/>
</dbReference>
<feature type="chain" id="PRO_5046479851" evidence="4">
    <location>
        <begin position="20"/>
        <end position="160"/>
    </location>
</feature>
<dbReference type="EMBL" id="JBHUGH010000012">
    <property type="protein sequence ID" value="MFD1913555.1"/>
    <property type="molecule type" value="Genomic_DNA"/>
</dbReference>
<name>A0ABW4S7K3_9RHOB</name>
<dbReference type="Pfam" id="PF03968">
    <property type="entry name" value="LptD_N"/>
    <property type="match status" value="1"/>
</dbReference>
<keyword evidence="7" id="KW-1185">Reference proteome</keyword>
<evidence type="ECO:0000256" key="3">
    <source>
        <dbReference type="ARBA" id="ARBA00022764"/>
    </source>
</evidence>
<dbReference type="RefSeq" id="WP_390264178.1">
    <property type="nucleotide sequence ID" value="NZ_JBHUGH010000012.1"/>
</dbReference>
<evidence type="ECO:0000313" key="6">
    <source>
        <dbReference type="EMBL" id="MFD1913555.1"/>
    </source>
</evidence>
<evidence type="ECO:0000256" key="2">
    <source>
        <dbReference type="ARBA" id="ARBA00022729"/>
    </source>
</evidence>
<evidence type="ECO:0000256" key="4">
    <source>
        <dbReference type="SAM" id="SignalP"/>
    </source>
</evidence>